<dbReference type="Pfam" id="PF13961">
    <property type="entry name" value="DUF4219"/>
    <property type="match status" value="1"/>
</dbReference>
<dbReference type="EMBL" id="JAVXUO010002136">
    <property type="protein sequence ID" value="KAK2975951.1"/>
    <property type="molecule type" value="Genomic_DNA"/>
</dbReference>
<feature type="domain" description="DUF4219" evidence="1">
    <location>
        <begin position="15"/>
        <end position="41"/>
    </location>
</feature>
<accession>A0AA88R6B3</accession>
<proteinExistence type="predicted"/>
<protein>
    <recommendedName>
        <fullName evidence="1">DUF4219 domain-containing protein</fullName>
    </recommendedName>
</protein>
<evidence type="ECO:0000313" key="2">
    <source>
        <dbReference type="EMBL" id="KAK2975951.1"/>
    </source>
</evidence>
<sequence length="109" mass="12572">MSSKGTTISFHYPQLTNFNYENWAIRMKAILGARGVWEVVEKGYVEPQNEEALNQAQKDALEKERKKDQCVLTIIHQGLDDDMFEKVAMKPTLSKLGILFKILSRELKK</sequence>
<reference evidence="2" key="1">
    <citation type="submission" date="2022-12" db="EMBL/GenBank/DDBJ databases">
        <title>Draft genome assemblies for two species of Escallonia (Escalloniales).</title>
        <authorList>
            <person name="Chanderbali A."/>
            <person name="Dervinis C."/>
            <person name="Anghel I."/>
            <person name="Soltis D."/>
            <person name="Soltis P."/>
            <person name="Zapata F."/>
        </authorList>
    </citation>
    <scope>NUCLEOTIDE SEQUENCE</scope>
    <source>
        <strain evidence="2">UCBG92.1500</strain>
        <tissue evidence="2">Leaf</tissue>
    </source>
</reference>
<evidence type="ECO:0000259" key="1">
    <source>
        <dbReference type="Pfam" id="PF13961"/>
    </source>
</evidence>
<dbReference type="InterPro" id="IPR025314">
    <property type="entry name" value="DUF4219"/>
</dbReference>
<gene>
    <name evidence="2" type="ORF">RJ640_013443</name>
</gene>
<evidence type="ECO:0000313" key="3">
    <source>
        <dbReference type="Proteomes" id="UP001187471"/>
    </source>
</evidence>
<name>A0AA88R6B3_9ASTE</name>
<dbReference type="AlphaFoldDB" id="A0AA88R6B3"/>
<keyword evidence="3" id="KW-1185">Reference proteome</keyword>
<organism evidence="2 3">
    <name type="scientific">Escallonia rubra</name>
    <dbReference type="NCBI Taxonomy" id="112253"/>
    <lineage>
        <taxon>Eukaryota</taxon>
        <taxon>Viridiplantae</taxon>
        <taxon>Streptophyta</taxon>
        <taxon>Embryophyta</taxon>
        <taxon>Tracheophyta</taxon>
        <taxon>Spermatophyta</taxon>
        <taxon>Magnoliopsida</taxon>
        <taxon>eudicotyledons</taxon>
        <taxon>Gunneridae</taxon>
        <taxon>Pentapetalae</taxon>
        <taxon>asterids</taxon>
        <taxon>campanulids</taxon>
        <taxon>Escalloniales</taxon>
        <taxon>Escalloniaceae</taxon>
        <taxon>Escallonia</taxon>
    </lineage>
</organism>
<comment type="caution">
    <text evidence="2">The sequence shown here is derived from an EMBL/GenBank/DDBJ whole genome shotgun (WGS) entry which is preliminary data.</text>
</comment>
<dbReference type="Proteomes" id="UP001187471">
    <property type="component" value="Unassembled WGS sequence"/>
</dbReference>